<dbReference type="EMBL" id="JAEFCI010010456">
    <property type="protein sequence ID" value="KAG5457206.1"/>
    <property type="molecule type" value="Genomic_DNA"/>
</dbReference>
<proteinExistence type="predicted"/>
<accession>A0A8H8DGD0</accession>
<evidence type="ECO:0000313" key="3">
    <source>
        <dbReference type="Proteomes" id="UP000673691"/>
    </source>
</evidence>
<keyword evidence="3" id="KW-1185">Reference proteome</keyword>
<gene>
    <name evidence="2" type="ORF">BJ554DRAFT_2836</name>
</gene>
<protein>
    <submittedName>
        <fullName evidence="2">Uncharacterized protein</fullName>
    </submittedName>
</protein>
<dbReference type="AlphaFoldDB" id="A0A8H8DGD0"/>
<feature type="region of interest" description="Disordered" evidence="1">
    <location>
        <begin position="87"/>
        <end position="111"/>
    </location>
</feature>
<name>A0A8H8DGD0_9FUNG</name>
<sequence>MMTGAERRFQVRPPWHVALTNFRHANRMLNSMLEDVLTSAHRRCTDPAQLDVNRRLVLAGNGERMRNLGKVSGLWRVAGAVDAATSNGKISAGGETRKKPVGAAPKQRQGV</sequence>
<evidence type="ECO:0000313" key="2">
    <source>
        <dbReference type="EMBL" id="KAG5457206.1"/>
    </source>
</evidence>
<evidence type="ECO:0000256" key="1">
    <source>
        <dbReference type="SAM" id="MobiDB-lite"/>
    </source>
</evidence>
<reference evidence="2 3" key="1">
    <citation type="journal article" name="Sci. Rep.">
        <title>Genome-scale phylogenetic analyses confirm Olpidium as the closest living zoosporic fungus to the non-flagellated, terrestrial fungi.</title>
        <authorList>
            <person name="Chang Y."/>
            <person name="Rochon D."/>
            <person name="Sekimoto S."/>
            <person name="Wang Y."/>
            <person name="Chovatia M."/>
            <person name="Sandor L."/>
            <person name="Salamov A."/>
            <person name="Grigoriev I.V."/>
            <person name="Stajich J.E."/>
            <person name="Spatafora J.W."/>
        </authorList>
    </citation>
    <scope>NUCLEOTIDE SEQUENCE [LARGE SCALE GENOMIC DNA]</scope>
    <source>
        <strain evidence="2">S191</strain>
    </source>
</reference>
<organism evidence="2 3">
    <name type="scientific">Olpidium bornovanus</name>
    <dbReference type="NCBI Taxonomy" id="278681"/>
    <lineage>
        <taxon>Eukaryota</taxon>
        <taxon>Fungi</taxon>
        <taxon>Fungi incertae sedis</taxon>
        <taxon>Olpidiomycota</taxon>
        <taxon>Olpidiomycotina</taxon>
        <taxon>Olpidiomycetes</taxon>
        <taxon>Olpidiales</taxon>
        <taxon>Olpidiaceae</taxon>
        <taxon>Olpidium</taxon>
    </lineage>
</organism>
<dbReference type="Proteomes" id="UP000673691">
    <property type="component" value="Unassembled WGS sequence"/>
</dbReference>
<comment type="caution">
    <text evidence="2">The sequence shown here is derived from an EMBL/GenBank/DDBJ whole genome shotgun (WGS) entry which is preliminary data.</text>
</comment>